<keyword evidence="11" id="KW-0915">Sodium</keyword>
<proteinExistence type="inferred from homology"/>
<feature type="transmembrane region" description="Helical" evidence="11">
    <location>
        <begin position="95"/>
        <end position="120"/>
    </location>
</feature>
<feature type="binding site" evidence="11">
    <location>
        <position position="76"/>
    </location>
    <ligand>
        <name>Na(+)</name>
        <dbReference type="ChEBI" id="CHEBI:29101"/>
        <note>structural</note>
    </ligand>
</feature>
<dbReference type="KEGG" id="tsph:KIH39_02220"/>
<dbReference type="GO" id="GO:0140114">
    <property type="term" value="P:cellular detoxification of fluoride"/>
    <property type="evidence" value="ECO:0007669"/>
    <property type="project" value="UniProtKB-UniRule"/>
</dbReference>
<keyword evidence="13" id="KW-1185">Reference proteome</keyword>
<keyword evidence="3" id="KW-0997">Cell inner membrane</keyword>
<evidence type="ECO:0000256" key="3">
    <source>
        <dbReference type="ARBA" id="ARBA00022519"/>
    </source>
</evidence>
<keyword evidence="8 11" id="KW-0407">Ion channel</keyword>
<feature type="transmembrane region" description="Helical" evidence="11">
    <location>
        <begin position="63"/>
        <end position="83"/>
    </location>
</feature>
<evidence type="ECO:0000256" key="9">
    <source>
        <dbReference type="ARBA" id="ARBA00035120"/>
    </source>
</evidence>
<accession>A0A8E6B6F7</accession>
<evidence type="ECO:0000256" key="7">
    <source>
        <dbReference type="ARBA" id="ARBA00023136"/>
    </source>
</evidence>
<comment type="subcellular location">
    <subcellularLocation>
        <location evidence="1 11">Cell membrane</location>
        <topology evidence="1 11">Multi-pass membrane protein</topology>
    </subcellularLocation>
</comment>
<keyword evidence="6 11" id="KW-0406">Ion transport</keyword>
<evidence type="ECO:0000313" key="13">
    <source>
        <dbReference type="Proteomes" id="UP000676194"/>
    </source>
</evidence>
<evidence type="ECO:0000256" key="11">
    <source>
        <dbReference type="HAMAP-Rule" id="MF_00454"/>
    </source>
</evidence>
<dbReference type="PANTHER" id="PTHR28259">
    <property type="entry name" value="FLUORIDE EXPORT PROTEIN 1-RELATED"/>
    <property type="match status" value="1"/>
</dbReference>
<keyword evidence="4 11" id="KW-0812">Transmembrane</keyword>
<keyword evidence="11" id="KW-0813">Transport</keyword>
<dbReference type="EMBL" id="CP074694">
    <property type="protein sequence ID" value="QVL32757.1"/>
    <property type="molecule type" value="Genomic_DNA"/>
</dbReference>
<protein>
    <recommendedName>
        <fullName evidence="11">Fluoride-specific ion channel FluC</fullName>
    </recommendedName>
</protein>
<evidence type="ECO:0000256" key="6">
    <source>
        <dbReference type="ARBA" id="ARBA00023065"/>
    </source>
</evidence>
<dbReference type="GO" id="GO:0005886">
    <property type="term" value="C:plasma membrane"/>
    <property type="evidence" value="ECO:0007669"/>
    <property type="project" value="UniProtKB-SubCell"/>
</dbReference>
<comment type="catalytic activity">
    <reaction evidence="10">
        <text>fluoride(in) = fluoride(out)</text>
        <dbReference type="Rhea" id="RHEA:76159"/>
        <dbReference type="ChEBI" id="CHEBI:17051"/>
    </reaction>
    <physiologicalReaction direction="left-to-right" evidence="10">
        <dbReference type="Rhea" id="RHEA:76160"/>
    </physiologicalReaction>
</comment>
<organism evidence="12 13">
    <name type="scientific">Telmatocola sphagniphila</name>
    <dbReference type="NCBI Taxonomy" id="1123043"/>
    <lineage>
        <taxon>Bacteria</taxon>
        <taxon>Pseudomonadati</taxon>
        <taxon>Planctomycetota</taxon>
        <taxon>Planctomycetia</taxon>
        <taxon>Gemmatales</taxon>
        <taxon>Gemmataceae</taxon>
    </lineage>
</organism>
<evidence type="ECO:0000256" key="10">
    <source>
        <dbReference type="ARBA" id="ARBA00035585"/>
    </source>
</evidence>
<evidence type="ECO:0000256" key="5">
    <source>
        <dbReference type="ARBA" id="ARBA00022989"/>
    </source>
</evidence>
<dbReference type="Proteomes" id="UP000676194">
    <property type="component" value="Chromosome"/>
</dbReference>
<dbReference type="AlphaFoldDB" id="A0A8E6B6F7"/>
<evidence type="ECO:0000256" key="2">
    <source>
        <dbReference type="ARBA" id="ARBA00022475"/>
    </source>
</evidence>
<dbReference type="Pfam" id="PF02537">
    <property type="entry name" value="CRCB"/>
    <property type="match status" value="1"/>
</dbReference>
<gene>
    <name evidence="11 12" type="primary">crcB</name>
    <name evidence="11" type="synonym">fluC</name>
    <name evidence="12" type="ORF">KIH39_02220</name>
</gene>
<dbReference type="GO" id="GO:0062054">
    <property type="term" value="F:fluoride channel activity"/>
    <property type="evidence" value="ECO:0007669"/>
    <property type="project" value="UniProtKB-UniRule"/>
</dbReference>
<dbReference type="PANTHER" id="PTHR28259:SF1">
    <property type="entry name" value="FLUORIDE EXPORT PROTEIN 1-RELATED"/>
    <property type="match status" value="1"/>
</dbReference>
<evidence type="ECO:0000256" key="4">
    <source>
        <dbReference type="ARBA" id="ARBA00022692"/>
    </source>
</evidence>
<feature type="binding site" evidence="11">
    <location>
        <position position="73"/>
    </location>
    <ligand>
        <name>Na(+)</name>
        <dbReference type="ChEBI" id="CHEBI:29101"/>
        <note>structural</note>
    </ligand>
</feature>
<keyword evidence="7 11" id="KW-0472">Membrane</keyword>
<name>A0A8E6B6F7_9BACT</name>
<comment type="function">
    <text evidence="11">Fluoride-specific ion channel. Important for reducing fluoride concentration in the cell, thus reducing its toxicity.</text>
</comment>
<dbReference type="NCBIfam" id="TIGR00494">
    <property type="entry name" value="crcB"/>
    <property type="match status" value="1"/>
</dbReference>
<sequence>MQSILLVALGGMVGSIFRHLMAMGMRSWLGPTSFPWPIFSINVLGSATLGFITVNVRDRHSIWWFLLATGVCGGFTTFSAFSLEVFELIEQKRLAMAITYALASLHCGVLGFAVGAYLGLLNRGN</sequence>
<keyword evidence="2 11" id="KW-1003">Cell membrane</keyword>
<dbReference type="GO" id="GO:0046872">
    <property type="term" value="F:metal ion binding"/>
    <property type="evidence" value="ECO:0007669"/>
    <property type="project" value="UniProtKB-KW"/>
</dbReference>
<feature type="transmembrane region" description="Helical" evidence="11">
    <location>
        <begin position="34"/>
        <end position="56"/>
    </location>
</feature>
<dbReference type="HAMAP" id="MF_00454">
    <property type="entry name" value="FluC"/>
    <property type="match status" value="1"/>
</dbReference>
<dbReference type="InterPro" id="IPR003691">
    <property type="entry name" value="FluC"/>
</dbReference>
<evidence type="ECO:0000256" key="1">
    <source>
        <dbReference type="ARBA" id="ARBA00004651"/>
    </source>
</evidence>
<reference evidence="12" key="1">
    <citation type="submission" date="2021-05" db="EMBL/GenBank/DDBJ databases">
        <title>Complete genome sequence of the cellulolytic planctomycete Telmatocola sphagniphila SP2T and characterization of the first cellulase from planctomycetes.</title>
        <authorList>
            <person name="Rakitin A.L."/>
            <person name="Beletsky A.V."/>
            <person name="Naumoff D.G."/>
            <person name="Kulichevskaya I.S."/>
            <person name="Mardanov A.V."/>
            <person name="Ravin N.V."/>
            <person name="Dedysh S.N."/>
        </authorList>
    </citation>
    <scope>NUCLEOTIDE SEQUENCE</scope>
    <source>
        <strain evidence="12">SP2T</strain>
    </source>
</reference>
<dbReference type="RefSeq" id="WP_213497647.1">
    <property type="nucleotide sequence ID" value="NZ_CP074694.1"/>
</dbReference>
<evidence type="ECO:0000256" key="8">
    <source>
        <dbReference type="ARBA" id="ARBA00023303"/>
    </source>
</evidence>
<comment type="activity regulation">
    <text evidence="11">Na(+) is not transported, but it plays an essential structural role and its presence is essential for fluoride channel function.</text>
</comment>
<comment type="similarity">
    <text evidence="9 11">Belongs to the fluoride channel Fluc/FEX (TC 1.A.43) family.</text>
</comment>
<evidence type="ECO:0000313" key="12">
    <source>
        <dbReference type="EMBL" id="QVL32757.1"/>
    </source>
</evidence>
<keyword evidence="11" id="KW-0479">Metal-binding</keyword>
<keyword evidence="5 11" id="KW-1133">Transmembrane helix</keyword>